<feature type="chain" id="PRO_5037812395" evidence="2">
    <location>
        <begin position="36"/>
        <end position="468"/>
    </location>
</feature>
<evidence type="ECO:0000256" key="1">
    <source>
        <dbReference type="SAM" id="MobiDB-lite"/>
    </source>
</evidence>
<accession>A0A972FA11</accession>
<protein>
    <submittedName>
        <fullName evidence="3">Integrating conjugative element protein</fullName>
    </submittedName>
</protein>
<keyword evidence="4" id="KW-1185">Reference proteome</keyword>
<feature type="compositionally biased region" description="Basic and acidic residues" evidence="1">
    <location>
        <begin position="449"/>
        <end position="459"/>
    </location>
</feature>
<feature type="region of interest" description="Disordered" evidence="1">
    <location>
        <begin position="428"/>
        <end position="468"/>
    </location>
</feature>
<evidence type="ECO:0000256" key="2">
    <source>
        <dbReference type="SAM" id="SignalP"/>
    </source>
</evidence>
<proteinExistence type="predicted"/>
<dbReference type="AlphaFoldDB" id="A0A972FA11"/>
<evidence type="ECO:0000313" key="3">
    <source>
        <dbReference type="EMBL" id="NMG04640.1"/>
    </source>
</evidence>
<dbReference type="InterPro" id="IPR021204">
    <property type="entry name" value="Integr_conj_element_PFL4711"/>
</dbReference>
<comment type="caution">
    <text evidence="3">The sequence shown here is derived from an EMBL/GenBank/DDBJ whole genome shotgun (WGS) entry which is preliminary data.</text>
</comment>
<dbReference type="Proteomes" id="UP000599523">
    <property type="component" value="Unassembled WGS sequence"/>
</dbReference>
<dbReference type="EMBL" id="WTVM01000140">
    <property type="protein sequence ID" value="NMG04640.1"/>
    <property type="molecule type" value="Genomic_DNA"/>
</dbReference>
<reference evidence="3" key="1">
    <citation type="submission" date="2019-12" db="EMBL/GenBank/DDBJ databases">
        <title>Comparative genomics gives insights into the taxonomy of the Azoarcus-Aromatoleum group and reveals separate origins of nif in the plant-associated Azoarcus and non-plant-associated Aromatoleum sub-groups.</title>
        <authorList>
            <person name="Lafos M."/>
            <person name="Maluk M."/>
            <person name="Batista M."/>
            <person name="Junghare M."/>
            <person name="Carmona M."/>
            <person name="Faoro H."/>
            <person name="Cruz L.M."/>
            <person name="Battistoni F."/>
            <person name="De Souza E."/>
            <person name="Pedrosa F."/>
            <person name="Chen W.-M."/>
            <person name="Poole P.S."/>
            <person name="Dixon R.A."/>
            <person name="James E.K."/>
        </authorList>
    </citation>
    <scope>NUCLEOTIDE SEQUENCE</scope>
    <source>
        <strain evidence="3">NSC3</strain>
    </source>
</reference>
<keyword evidence="2" id="KW-0732">Signal</keyword>
<name>A0A972FA11_9RHOO</name>
<sequence>MKAPLPRLAQQARPHILAVALVCAATIAAAGVAWAQTLSGAQHQGSVIGDDVLYSIGGGRAVSMGGAANMHSIGVGVGWNSNLICGDMSITTTLQNQLNGITNGFQAIMSSVIQNATAAVASLPALIIQRADPGLYNLLTNGVLQARLDFDRSKLTCRAIANRMADMAGGQLGWDQLAEGMALKQSVASTDAVSAIDEAEANRGNNGVPWVGGDNAGGAGQPPVRVVGDVTRAGYNLINGRSVTDTSSIAPSSCSGNLACQTWSSPDAAAAWAVRVLGEQEQRTCDACTKTVTTPGVGLTPLIQEEYESKLEVLQELVAGSRPTGFDNLQAAGSASLPITRGVIEALRDEPDQDLLARRLASEVALASVLEKALLLQRTLLTGRKEPNVAANELAQKAVTHESDILDREIHNLKTELELRRELANNSPMSIIQRHGTRAAGSRGVYEGDPVRNRLDELQRPPSGGSNP</sequence>
<gene>
    <name evidence="3" type="ORF">GPA21_16935</name>
</gene>
<dbReference type="RefSeq" id="WP_168989289.1">
    <property type="nucleotide sequence ID" value="NZ_CAWPHM010000045.1"/>
</dbReference>
<organism evidence="3 4">
    <name type="scientific">Azoarcus taiwanensis</name>
    <dbReference type="NCBI Taxonomy" id="666964"/>
    <lineage>
        <taxon>Bacteria</taxon>
        <taxon>Pseudomonadati</taxon>
        <taxon>Pseudomonadota</taxon>
        <taxon>Betaproteobacteria</taxon>
        <taxon>Rhodocyclales</taxon>
        <taxon>Zoogloeaceae</taxon>
        <taxon>Azoarcus</taxon>
    </lineage>
</organism>
<dbReference type="NCBIfam" id="TIGR03755">
    <property type="entry name" value="conj_TIGR03755"/>
    <property type="match status" value="1"/>
</dbReference>
<evidence type="ECO:0000313" key="4">
    <source>
        <dbReference type="Proteomes" id="UP000599523"/>
    </source>
</evidence>
<feature type="signal peptide" evidence="2">
    <location>
        <begin position="1"/>
        <end position="35"/>
    </location>
</feature>